<name>A0A3L7JUN8_9BACI</name>
<dbReference type="RefSeq" id="WP_121682051.1">
    <property type="nucleotide sequence ID" value="NZ_RCVZ01000015.1"/>
</dbReference>
<evidence type="ECO:0000313" key="3">
    <source>
        <dbReference type="Proteomes" id="UP000276770"/>
    </source>
</evidence>
<keyword evidence="1" id="KW-0812">Transmembrane</keyword>
<organism evidence="2 3">
    <name type="scientific">Falsibacillus albus</name>
    <dbReference type="NCBI Taxonomy" id="2478915"/>
    <lineage>
        <taxon>Bacteria</taxon>
        <taxon>Bacillati</taxon>
        <taxon>Bacillota</taxon>
        <taxon>Bacilli</taxon>
        <taxon>Bacillales</taxon>
        <taxon>Bacillaceae</taxon>
        <taxon>Falsibacillus</taxon>
    </lineage>
</organism>
<dbReference type="OrthoDB" id="2933657at2"/>
<keyword evidence="1" id="KW-0472">Membrane</keyword>
<accession>A0A3L7JUN8</accession>
<reference evidence="2 3" key="1">
    <citation type="submission" date="2018-10" db="EMBL/GenBank/DDBJ databases">
        <title>Falsibacillus sp. genome draft.</title>
        <authorList>
            <person name="Shi S."/>
        </authorList>
    </citation>
    <scope>NUCLEOTIDE SEQUENCE [LARGE SCALE GENOMIC DNA]</scope>
    <source>
        <strain evidence="2 3">GY 10110</strain>
    </source>
</reference>
<feature type="transmembrane region" description="Helical" evidence="1">
    <location>
        <begin position="32"/>
        <end position="54"/>
    </location>
</feature>
<dbReference type="AlphaFoldDB" id="A0A3L7JUN8"/>
<protein>
    <submittedName>
        <fullName evidence="2">Uncharacterized protein</fullName>
    </submittedName>
</protein>
<comment type="caution">
    <text evidence="2">The sequence shown here is derived from an EMBL/GenBank/DDBJ whole genome shotgun (WGS) entry which is preliminary data.</text>
</comment>
<dbReference type="EMBL" id="RCVZ01000015">
    <property type="protein sequence ID" value="RLQ93361.1"/>
    <property type="molecule type" value="Genomic_DNA"/>
</dbReference>
<gene>
    <name evidence="2" type="ORF">D9X91_18030</name>
</gene>
<sequence>MEKTYIIASMIFGWVITMALGAFTFAAFYLHYIAISAGFIIIFLLSIFLNVNVLNKWRCR</sequence>
<evidence type="ECO:0000313" key="2">
    <source>
        <dbReference type="EMBL" id="RLQ93361.1"/>
    </source>
</evidence>
<proteinExistence type="predicted"/>
<feature type="transmembrane region" description="Helical" evidence="1">
    <location>
        <begin position="5"/>
        <end position="26"/>
    </location>
</feature>
<keyword evidence="1" id="KW-1133">Transmembrane helix</keyword>
<dbReference type="Proteomes" id="UP000276770">
    <property type="component" value="Unassembled WGS sequence"/>
</dbReference>
<evidence type="ECO:0000256" key="1">
    <source>
        <dbReference type="SAM" id="Phobius"/>
    </source>
</evidence>
<keyword evidence="3" id="KW-1185">Reference proteome</keyword>